<dbReference type="EMBL" id="DUZY01000002">
    <property type="protein sequence ID" value="DAD27543.1"/>
    <property type="molecule type" value="Genomic_DNA"/>
</dbReference>
<evidence type="ECO:0000313" key="2">
    <source>
        <dbReference type="EMBL" id="DAD27543.1"/>
    </source>
</evidence>
<protein>
    <submittedName>
        <fullName evidence="2">Uncharacterized protein</fullName>
    </submittedName>
</protein>
<reference evidence="2 3" key="1">
    <citation type="journal article" date="2020" name="Mol. Biol. Evol.">
        <title>Distinct Expression and Methylation Patterns for Genes with Different Fates following a Single Whole-Genome Duplication in Flowering Plants.</title>
        <authorList>
            <person name="Shi T."/>
            <person name="Rahmani R.S."/>
            <person name="Gugger P.F."/>
            <person name="Wang M."/>
            <person name="Li H."/>
            <person name="Zhang Y."/>
            <person name="Li Z."/>
            <person name="Wang Q."/>
            <person name="Van de Peer Y."/>
            <person name="Marchal K."/>
            <person name="Chen J."/>
        </authorList>
    </citation>
    <scope>NUCLEOTIDE SEQUENCE [LARGE SCALE GENOMIC DNA]</scope>
    <source>
        <tissue evidence="2">Leaf</tissue>
    </source>
</reference>
<keyword evidence="1" id="KW-1133">Transmembrane helix</keyword>
<feature type="transmembrane region" description="Helical" evidence="1">
    <location>
        <begin position="76"/>
        <end position="95"/>
    </location>
</feature>
<sequence length="146" mass="17047">MSRYDPCNQACLGSESDLVAGQMAEDDSRTSSLNEVAPAPRNRIAIQNRIEENSEMMETRSQNAEAIWKRKSEKQCTFHSLYAFSDFLSVGFAMHVDLQNYYNHLRLFFLLLWFNVFFVLFILLSCFGRGFRDRSKQLAPRAYDFF</sequence>
<feature type="transmembrane region" description="Helical" evidence="1">
    <location>
        <begin position="107"/>
        <end position="127"/>
    </location>
</feature>
<keyword evidence="1" id="KW-0812">Transmembrane</keyword>
<evidence type="ECO:0000313" key="3">
    <source>
        <dbReference type="Proteomes" id="UP000607653"/>
    </source>
</evidence>
<accession>A0A822Y689</accession>
<comment type="caution">
    <text evidence="2">The sequence shown here is derived from an EMBL/GenBank/DDBJ whole genome shotgun (WGS) entry which is preliminary data.</text>
</comment>
<keyword evidence="3" id="KW-1185">Reference proteome</keyword>
<gene>
    <name evidence="2" type="ORF">HUJ06_029011</name>
</gene>
<proteinExistence type="predicted"/>
<dbReference type="Proteomes" id="UP000607653">
    <property type="component" value="Unassembled WGS sequence"/>
</dbReference>
<organism evidence="2 3">
    <name type="scientific">Nelumbo nucifera</name>
    <name type="common">Sacred lotus</name>
    <dbReference type="NCBI Taxonomy" id="4432"/>
    <lineage>
        <taxon>Eukaryota</taxon>
        <taxon>Viridiplantae</taxon>
        <taxon>Streptophyta</taxon>
        <taxon>Embryophyta</taxon>
        <taxon>Tracheophyta</taxon>
        <taxon>Spermatophyta</taxon>
        <taxon>Magnoliopsida</taxon>
        <taxon>Proteales</taxon>
        <taxon>Nelumbonaceae</taxon>
        <taxon>Nelumbo</taxon>
    </lineage>
</organism>
<keyword evidence="1" id="KW-0472">Membrane</keyword>
<dbReference type="AlphaFoldDB" id="A0A822Y689"/>
<evidence type="ECO:0000256" key="1">
    <source>
        <dbReference type="SAM" id="Phobius"/>
    </source>
</evidence>
<name>A0A822Y689_NELNU</name>